<sequence length="451" mass="50725">MNTEATSPFEGATMVSYAQNHEDVLLNRVFRNVTDGFYIDIGAYHPTVGSVTKAFYDRGWSGINVEPGDVFDELQGARPRDTNIKAAVVDKEGEVDFFQNAVDPGTSRVATGITPSEPESEGETTRVKAVTLDNLVAEHASKRTINFLKIDAEGSEAAIINSTNWRVVRPQVLVIEATAPWSNRLINQEWDSTLLANDFIRVYFDGINVFYVRSEDKSLRSLFKLPVNVLDNYTLFDTEFERMKVENLNIQKDLEQLSAERDELRAEIEKANERAEYLADSLDYSRDEVGRLNSQVLDLTGLLHLERKSLAASTARAVRYDNIVNNLRDPGGPRALRLVLPLARLIRKIQRAFSAKSDNPTALSHSVVAVETSRPPVPAASKTPPQSILKRAAVRTYNVILRPFVRPFMLRLRTFFTQPVNDLRNEILSNNEELGKSFKMLAITILSQPRQ</sequence>
<organism evidence="3 4">
    <name type="scientific">Phyllobacterium brassicacearum</name>
    <dbReference type="NCBI Taxonomy" id="314235"/>
    <lineage>
        <taxon>Bacteria</taxon>
        <taxon>Pseudomonadati</taxon>
        <taxon>Pseudomonadota</taxon>
        <taxon>Alphaproteobacteria</taxon>
        <taxon>Hyphomicrobiales</taxon>
        <taxon>Phyllobacteriaceae</taxon>
        <taxon>Phyllobacterium</taxon>
    </lineage>
</organism>
<keyword evidence="4" id="KW-1185">Reference proteome</keyword>
<dbReference type="NCBIfam" id="TIGR01444">
    <property type="entry name" value="fkbM_fam"/>
    <property type="match status" value="1"/>
</dbReference>
<dbReference type="InterPro" id="IPR029063">
    <property type="entry name" value="SAM-dependent_MTases_sf"/>
</dbReference>
<feature type="coiled-coil region" evidence="1">
    <location>
        <begin position="240"/>
        <end position="281"/>
    </location>
</feature>
<name>A0A2P7BBA3_9HYPH</name>
<evidence type="ECO:0000313" key="4">
    <source>
        <dbReference type="Proteomes" id="UP000241444"/>
    </source>
</evidence>
<dbReference type="GO" id="GO:0005886">
    <property type="term" value="C:plasma membrane"/>
    <property type="evidence" value="ECO:0007669"/>
    <property type="project" value="TreeGrafter"/>
</dbReference>
<evidence type="ECO:0000259" key="2">
    <source>
        <dbReference type="Pfam" id="PF05050"/>
    </source>
</evidence>
<gene>
    <name evidence="3" type="ORF">CU102_23050</name>
</gene>
<dbReference type="GO" id="GO:0016197">
    <property type="term" value="P:endosomal transport"/>
    <property type="evidence" value="ECO:0007669"/>
    <property type="project" value="TreeGrafter"/>
</dbReference>
<dbReference type="InterPro" id="IPR053202">
    <property type="entry name" value="EGF_Rcpt_Signaling_Reg"/>
</dbReference>
<protein>
    <recommendedName>
        <fullName evidence="2">Methyltransferase FkbM domain-containing protein</fullName>
    </recommendedName>
</protein>
<dbReference type="RefSeq" id="WP_106713438.1">
    <property type="nucleotide sequence ID" value="NZ_PGGO01000023.1"/>
</dbReference>
<dbReference type="AlphaFoldDB" id="A0A2P7BBA3"/>
<dbReference type="Gene3D" id="3.40.50.150">
    <property type="entry name" value="Vaccinia Virus protein VP39"/>
    <property type="match status" value="1"/>
</dbReference>
<dbReference type="GO" id="GO:0005737">
    <property type="term" value="C:cytoplasm"/>
    <property type="evidence" value="ECO:0007669"/>
    <property type="project" value="GOC"/>
</dbReference>
<evidence type="ECO:0000256" key="1">
    <source>
        <dbReference type="SAM" id="Coils"/>
    </source>
</evidence>
<reference evidence="4" key="1">
    <citation type="submission" date="2017-11" db="EMBL/GenBank/DDBJ databases">
        <authorList>
            <person name="Kuznetsova I."/>
            <person name="Sazanova A."/>
            <person name="Chirak E."/>
            <person name="Safronova V."/>
            <person name="Willems A."/>
        </authorList>
    </citation>
    <scope>NUCLEOTIDE SEQUENCE [LARGE SCALE GENOMIC DNA]</scope>
    <source>
        <strain evidence="4">STM 196</strain>
    </source>
</reference>
<dbReference type="OrthoDB" id="9801609at2"/>
<proteinExistence type="predicted"/>
<keyword evidence="1" id="KW-0175">Coiled coil</keyword>
<dbReference type="PANTHER" id="PTHR34009">
    <property type="entry name" value="PROTEIN STAR"/>
    <property type="match status" value="1"/>
</dbReference>
<dbReference type="PANTHER" id="PTHR34009:SF2">
    <property type="entry name" value="PROTEIN STAR"/>
    <property type="match status" value="1"/>
</dbReference>
<dbReference type="GO" id="GO:0006888">
    <property type="term" value="P:endoplasmic reticulum to Golgi vesicle-mediated transport"/>
    <property type="evidence" value="ECO:0007669"/>
    <property type="project" value="TreeGrafter"/>
</dbReference>
<accession>A0A2P7BBA3</accession>
<dbReference type="Pfam" id="PF05050">
    <property type="entry name" value="Methyltransf_21"/>
    <property type="match status" value="1"/>
</dbReference>
<dbReference type="EMBL" id="PGGO01000023">
    <property type="protein sequence ID" value="PSH63740.1"/>
    <property type="molecule type" value="Genomic_DNA"/>
</dbReference>
<dbReference type="Proteomes" id="UP000241444">
    <property type="component" value="Unassembled WGS sequence"/>
</dbReference>
<dbReference type="InterPro" id="IPR006342">
    <property type="entry name" value="FkbM_mtfrase"/>
</dbReference>
<dbReference type="SUPFAM" id="SSF53335">
    <property type="entry name" value="S-adenosyl-L-methionine-dependent methyltransferases"/>
    <property type="match status" value="1"/>
</dbReference>
<comment type="caution">
    <text evidence="3">The sequence shown here is derived from an EMBL/GenBank/DDBJ whole genome shotgun (WGS) entry which is preliminary data.</text>
</comment>
<evidence type="ECO:0000313" key="3">
    <source>
        <dbReference type="EMBL" id="PSH63740.1"/>
    </source>
</evidence>
<feature type="domain" description="Methyltransferase FkbM" evidence="2">
    <location>
        <begin position="40"/>
        <end position="198"/>
    </location>
</feature>